<reference evidence="1 2" key="1">
    <citation type="submission" date="2016-04" db="EMBL/GenBank/DDBJ databases">
        <title>The genome of Intoshia linei affirms orthonectids as highly simplified spiralians.</title>
        <authorList>
            <person name="Mikhailov K.V."/>
            <person name="Slusarev G.S."/>
            <person name="Nikitin M.A."/>
            <person name="Logacheva M.D."/>
            <person name="Penin A."/>
            <person name="Aleoshin V."/>
            <person name="Panchin Y.V."/>
        </authorList>
    </citation>
    <scope>NUCLEOTIDE SEQUENCE [LARGE SCALE GENOMIC DNA]</scope>
    <source>
        <strain evidence="1">Intl2013</strain>
        <tissue evidence="1">Whole animal</tissue>
    </source>
</reference>
<comment type="caution">
    <text evidence="1">The sequence shown here is derived from an EMBL/GenBank/DDBJ whole genome shotgun (WGS) entry which is preliminary data.</text>
</comment>
<accession>A0A177ARL6</accession>
<dbReference type="AlphaFoldDB" id="A0A177ARL6"/>
<proteinExistence type="predicted"/>
<sequence length="93" mass="10597">MYNEPGQKTVKNKFHELAPNIIRRNVNLPNQLYQNIQTNENSPKVFICSKVNEQSYQTKIANNGNTNTTISSVIESHQNNNSVSIIVESDDEF</sequence>
<protein>
    <submittedName>
        <fullName evidence="1">Uncharacterized protein</fullName>
    </submittedName>
</protein>
<dbReference type="EMBL" id="LWCA01001704">
    <property type="protein sequence ID" value="OAF64639.1"/>
    <property type="molecule type" value="Genomic_DNA"/>
</dbReference>
<gene>
    <name evidence="1" type="ORF">A3Q56_07648</name>
</gene>
<organism evidence="1 2">
    <name type="scientific">Intoshia linei</name>
    <dbReference type="NCBI Taxonomy" id="1819745"/>
    <lineage>
        <taxon>Eukaryota</taxon>
        <taxon>Metazoa</taxon>
        <taxon>Spiralia</taxon>
        <taxon>Lophotrochozoa</taxon>
        <taxon>Mesozoa</taxon>
        <taxon>Orthonectida</taxon>
        <taxon>Rhopaluridae</taxon>
        <taxon>Intoshia</taxon>
    </lineage>
</organism>
<keyword evidence="2" id="KW-1185">Reference proteome</keyword>
<dbReference type="Proteomes" id="UP000078046">
    <property type="component" value="Unassembled WGS sequence"/>
</dbReference>
<name>A0A177ARL6_9BILA</name>
<evidence type="ECO:0000313" key="2">
    <source>
        <dbReference type="Proteomes" id="UP000078046"/>
    </source>
</evidence>
<evidence type="ECO:0000313" key="1">
    <source>
        <dbReference type="EMBL" id="OAF64639.1"/>
    </source>
</evidence>